<proteinExistence type="predicted"/>
<protein>
    <submittedName>
        <fullName evidence="1">Heparan-alpha-glucosaminide N-acetyltransferase isoform X1</fullName>
    </submittedName>
</protein>
<organism evidence="1 2">
    <name type="scientific">Silurus asotus</name>
    <name type="common">Amur catfish</name>
    <name type="synonym">Parasilurus asotus</name>
    <dbReference type="NCBI Taxonomy" id="30991"/>
    <lineage>
        <taxon>Eukaryota</taxon>
        <taxon>Metazoa</taxon>
        <taxon>Chordata</taxon>
        <taxon>Craniata</taxon>
        <taxon>Vertebrata</taxon>
        <taxon>Euteleostomi</taxon>
        <taxon>Actinopterygii</taxon>
        <taxon>Neopterygii</taxon>
        <taxon>Teleostei</taxon>
        <taxon>Ostariophysi</taxon>
        <taxon>Siluriformes</taxon>
        <taxon>Siluridae</taxon>
        <taxon>Silurus</taxon>
    </lineage>
</organism>
<gene>
    <name evidence="1" type="ORF">C0J50_12518</name>
</gene>
<keyword evidence="2" id="KW-1185">Reference proteome</keyword>
<reference evidence="1" key="1">
    <citation type="submission" date="2018-07" db="EMBL/GenBank/DDBJ databases">
        <title>Comparative genomics of catfishes provides insights into carnivory and benthic adaptation.</title>
        <authorList>
            <person name="Zhang Y."/>
            <person name="Wang D."/>
            <person name="Peng Z."/>
            <person name="Zheng S."/>
            <person name="Shao F."/>
            <person name="Tao W."/>
        </authorList>
    </citation>
    <scope>NUCLEOTIDE SEQUENCE</scope>
    <source>
        <strain evidence="1">Chongqing</strain>
    </source>
</reference>
<evidence type="ECO:0000313" key="2">
    <source>
        <dbReference type="Proteomes" id="UP001205998"/>
    </source>
</evidence>
<dbReference type="Proteomes" id="UP001205998">
    <property type="component" value="Unassembled WGS sequence"/>
</dbReference>
<feature type="non-terminal residue" evidence="1">
    <location>
        <position position="1"/>
    </location>
</feature>
<evidence type="ECO:0000313" key="1">
    <source>
        <dbReference type="EMBL" id="KAI5606672.1"/>
    </source>
</evidence>
<accession>A0AAD5F8P8</accession>
<dbReference type="EMBL" id="MU597831">
    <property type="protein sequence ID" value="KAI5606672.1"/>
    <property type="molecule type" value="Genomic_DNA"/>
</dbReference>
<comment type="caution">
    <text evidence="1">The sequence shown here is derived from an EMBL/GenBank/DDBJ whole genome shotgun (WGS) entry which is preliminary data.</text>
</comment>
<sequence length="132" mass="14751">SRPSQKTTVLKMDEAFLSVLNEIQSDLIFFVQSEQCYKCLPQPVGMVPAVSGPGNISAVIFTVNTQHTLTLQLNSTPANIELCRMHFHFGEQGNYSLWVKNLNDPEHMNCTIATINEPINSYLRTLFNSSSS</sequence>
<name>A0AAD5F8P8_SILAS</name>
<dbReference type="AlphaFoldDB" id="A0AAD5F8P8"/>